<accession>A0A0V1GH62</accession>
<name>A0A0V1GH62_TRIPS</name>
<dbReference type="Proteomes" id="UP000054826">
    <property type="component" value="Unassembled WGS sequence"/>
</dbReference>
<organism evidence="1 2">
    <name type="scientific">Trichinella pseudospiralis</name>
    <name type="common">Parasitic roundworm</name>
    <dbReference type="NCBI Taxonomy" id="6337"/>
    <lineage>
        <taxon>Eukaryota</taxon>
        <taxon>Metazoa</taxon>
        <taxon>Ecdysozoa</taxon>
        <taxon>Nematoda</taxon>
        <taxon>Enoplea</taxon>
        <taxon>Dorylaimia</taxon>
        <taxon>Trichinellida</taxon>
        <taxon>Trichinellidae</taxon>
        <taxon>Trichinella</taxon>
    </lineage>
</organism>
<reference evidence="1 2" key="1">
    <citation type="submission" date="2015-01" db="EMBL/GenBank/DDBJ databases">
        <title>Evolution of Trichinella species and genotypes.</title>
        <authorList>
            <person name="Korhonen P.K."/>
            <person name="Edoardo P."/>
            <person name="Giuseppe L.R."/>
            <person name="Gasser R.B."/>
        </authorList>
    </citation>
    <scope>NUCLEOTIDE SEQUENCE [LARGE SCALE GENOMIC DNA]</scope>
    <source>
        <strain evidence="1">ISS176</strain>
    </source>
</reference>
<evidence type="ECO:0000313" key="1">
    <source>
        <dbReference type="EMBL" id="KRY97123.1"/>
    </source>
</evidence>
<dbReference type="EMBL" id="JYDV01002891">
    <property type="protein sequence ID" value="KRY97123.1"/>
    <property type="molecule type" value="Genomic_DNA"/>
</dbReference>
<sequence length="33" mass="3643">MSKFSRAIDLLVLRKMAKNVFAKFGITCGINGL</sequence>
<evidence type="ECO:0000313" key="2">
    <source>
        <dbReference type="Proteomes" id="UP000054826"/>
    </source>
</evidence>
<gene>
    <name evidence="1" type="ORF">T4C_9202</name>
</gene>
<dbReference type="AlphaFoldDB" id="A0A0V1GH62"/>
<proteinExistence type="predicted"/>
<protein>
    <submittedName>
        <fullName evidence="1">Uncharacterized protein</fullName>
    </submittedName>
</protein>
<comment type="caution">
    <text evidence="1">The sequence shown here is derived from an EMBL/GenBank/DDBJ whole genome shotgun (WGS) entry which is preliminary data.</text>
</comment>